<keyword evidence="1" id="KW-0812">Transmembrane</keyword>
<evidence type="ECO:0000313" key="4">
    <source>
        <dbReference type="Proteomes" id="UP000078597"/>
    </source>
</evidence>
<proteinExistence type="predicted"/>
<protein>
    <submittedName>
        <fullName evidence="2">Uncharacterized protein</fullName>
    </submittedName>
</protein>
<organism evidence="2 4">
    <name type="scientific">Plasmodium malariae</name>
    <dbReference type="NCBI Taxonomy" id="5858"/>
    <lineage>
        <taxon>Eukaryota</taxon>
        <taxon>Sar</taxon>
        <taxon>Alveolata</taxon>
        <taxon>Apicomplexa</taxon>
        <taxon>Aconoidasida</taxon>
        <taxon>Haemosporida</taxon>
        <taxon>Plasmodiidae</taxon>
        <taxon>Plasmodium</taxon>
        <taxon>Plasmodium (Plasmodium)</taxon>
    </lineage>
</organism>
<keyword evidence="1" id="KW-0472">Membrane</keyword>
<name>A0A1A8W2I0_PLAMA</name>
<dbReference type="VEuPathDB" id="PlasmoDB:PmUG01_10019200"/>
<dbReference type="Proteomes" id="UP000219813">
    <property type="component" value="Chromosome 10"/>
</dbReference>
<evidence type="ECO:0000313" key="2">
    <source>
        <dbReference type="EMBL" id="SBS86159.1"/>
    </source>
</evidence>
<sequence length="602" mass="68875">MTLINFKERIQILLKLKESLIPQIDGKFTKDWEIEALNYQNTSENIMIELKNVNFIQGLVNAISSQLSYLRINLQNYENMSEQEKDKFKRLYVLGALGLIAKLKLILFFFTYINSVDHNKNIKNVPIINENTYNNLEQYNSENSYEDKMNLQNNISENCINNEDTKINSLFSSLEEYYSLFHNCSDDYKENVFNVMTHNNLVNYNTQMNNDKNLSEKDYSDQNVNMYDSSSNVDSDSIGNNNINLGNINHGNINHGNINHGNINHGNINHGNINHGNINHGNINHGNINHGNISRGNNSHNINNSSMNHSNLKHNNINHNIINHNSITHNSINHNSFNHNNINHNSVNHNNINHNNINHNNINHNNINHNNINLNSINHSSINHSSINHSSINHSSINHSNMNGNINNGNINNGNTNNGNNNNDNINNGNNNIGNNNIGKNYNSHFMNSSADQAPNMMNNFSAEKNENLQNTPVGASKKRSLQLPRSQNKTTNFLTNSQTLNGMKSNQNDHNHIPYYNEQLNNETQIFLQQNQGQYSKYLNNIRQNINSNNNENSALPNGNANLNSYYEYNNDNDQDRNILQAYNNKIYGISDNVYKNSYYL</sequence>
<dbReference type="Proteomes" id="UP000078597">
    <property type="component" value="Unassembled WGS sequence"/>
</dbReference>
<reference evidence="2" key="1">
    <citation type="submission" date="2016-05" db="EMBL/GenBank/DDBJ databases">
        <authorList>
            <person name="Lavstsen T."/>
            <person name="Jespersen J.S."/>
        </authorList>
    </citation>
    <scope>NUCLEOTIDE SEQUENCE [LARGE SCALE GENOMIC DNA]</scope>
</reference>
<evidence type="ECO:0000313" key="5">
    <source>
        <dbReference type="Proteomes" id="UP000219813"/>
    </source>
</evidence>
<dbReference type="EMBL" id="LT594631">
    <property type="protein sequence ID" value="SCN44682.1"/>
    <property type="molecule type" value="Genomic_DNA"/>
</dbReference>
<dbReference type="AlphaFoldDB" id="A0A1A8W2I0"/>
<keyword evidence="1" id="KW-1133">Transmembrane helix</keyword>
<feature type="transmembrane region" description="Helical" evidence="1">
    <location>
        <begin position="91"/>
        <end position="113"/>
    </location>
</feature>
<dbReference type="RefSeq" id="XP_028861968.1">
    <property type="nucleotide sequence ID" value="XM_029005373.1"/>
</dbReference>
<dbReference type="EMBL" id="FLQW01000815">
    <property type="protein sequence ID" value="SBS86159.1"/>
    <property type="molecule type" value="Genomic_DNA"/>
</dbReference>
<dbReference type="OrthoDB" id="392810at2759"/>
<keyword evidence="5" id="KW-1185">Reference proteome</keyword>
<dbReference type="OMA" id="HGNINHG"/>
<evidence type="ECO:0000313" key="3">
    <source>
        <dbReference type="EMBL" id="SCN44682.1"/>
    </source>
</evidence>
<accession>A0A1A8W2I0</accession>
<reference evidence="4" key="2">
    <citation type="submission" date="2016-05" db="EMBL/GenBank/DDBJ databases">
        <authorList>
            <person name="Naeem Raeece"/>
        </authorList>
    </citation>
    <scope>NUCLEOTIDE SEQUENCE [LARGE SCALE GENOMIC DNA]</scope>
</reference>
<dbReference type="GeneID" id="39869192"/>
<gene>
    <name evidence="3" type="primary">PmUG01_10019200</name>
    <name evidence="2" type="ORF">PMALA_015090</name>
    <name evidence="3" type="ORF">PMUG01_10019200</name>
</gene>
<evidence type="ECO:0000256" key="1">
    <source>
        <dbReference type="SAM" id="Phobius"/>
    </source>
</evidence>
<dbReference type="KEGG" id="pmal:PMUG01_10019200"/>
<reference evidence="3 5" key="3">
    <citation type="submission" date="2016-06" db="EMBL/GenBank/DDBJ databases">
        <authorList>
            <consortium name="Pathogen Informatics"/>
        </authorList>
    </citation>
    <scope>NUCLEOTIDE SEQUENCE [LARGE SCALE GENOMIC DNA]</scope>
</reference>